<sequence>MPLEGGRWKNGEVKFTSSSLSPSPQSLLDLDSLPSHFGALPVPSCFVWSRRARGAHRIGKAENPSPSFLAAALTKTLKYLTHTILSNTILLIANHILLPLLLCEVDQHNPQGLQIHSSPTTTHSTNLVFEAHPSTKSSRTVIKLVNMQGSRQTGQRESHI</sequence>
<name>A0A498JZQ6_MALDO</name>
<comment type="caution">
    <text evidence="1">The sequence shown here is derived from an EMBL/GenBank/DDBJ whole genome shotgun (WGS) entry which is preliminary data.</text>
</comment>
<dbReference type="Proteomes" id="UP000290289">
    <property type="component" value="Chromosome 5"/>
</dbReference>
<evidence type="ECO:0000313" key="2">
    <source>
        <dbReference type="Proteomes" id="UP000290289"/>
    </source>
</evidence>
<gene>
    <name evidence="1" type="ORF">DVH24_011509</name>
</gene>
<organism evidence="1 2">
    <name type="scientific">Malus domestica</name>
    <name type="common">Apple</name>
    <name type="synonym">Pyrus malus</name>
    <dbReference type="NCBI Taxonomy" id="3750"/>
    <lineage>
        <taxon>Eukaryota</taxon>
        <taxon>Viridiplantae</taxon>
        <taxon>Streptophyta</taxon>
        <taxon>Embryophyta</taxon>
        <taxon>Tracheophyta</taxon>
        <taxon>Spermatophyta</taxon>
        <taxon>Magnoliopsida</taxon>
        <taxon>eudicotyledons</taxon>
        <taxon>Gunneridae</taxon>
        <taxon>Pentapetalae</taxon>
        <taxon>rosids</taxon>
        <taxon>fabids</taxon>
        <taxon>Rosales</taxon>
        <taxon>Rosaceae</taxon>
        <taxon>Amygdaloideae</taxon>
        <taxon>Maleae</taxon>
        <taxon>Malus</taxon>
    </lineage>
</organism>
<reference evidence="1 2" key="1">
    <citation type="submission" date="2018-10" db="EMBL/GenBank/DDBJ databases">
        <title>A high-quality apple genome assembly.</title>
        <authorList>
            <person name="Hu J."/>
        </authorList>
    </citation>
    <scope>NUCLEOTIDE SEQUENCE [LARGE SCALE GENOMIC DNA]</scope>
    <source>
        <strain evidence="2">cv. HFTH1</strain>
        <tissue evidence="1">Young leaf</tissue>
    </source>
</reference>
<protein>
    <submittedName>
        <fullName evidence="1">Uncharacterized protein</fullName>
    </submittedName>
</protein>
<accession>A0A498JZQ6</accession>
<dbReference type="AlphaFoldDB" id="A0A498JZQ6"/>
<dbReference type="EMBL" id="RDQH01000331">
    <property type="protein sequence ID" value="RXH99184.1"/>
    <property type="molecule type" value="Genomic_DNA"/>
</dbReference>
<keyword evidence="2" id="KW-1185">Reference proteome</keyword>
<evidence type="ECO:0000313" key="1">
    <source>
        <dbReference type="EMBL" id="RXH99184.1"/>
    </source>
</evidence>
<proteinExistence type="predicted"/>